<name>A0AA39MS85_9AGAR</name>
<protein>
    <recommendedName>
        <fullName evidence="1">ABC transporter domain-containing protein</fullName>
    </recommendedName>
</protein>
<evidence type="ECO:0000313" key="2">
    <source>
        <dbReference type="EMBL" id="KAK0444707.1"/>
    </source>
</evidence>
<evidence type="ECO:0000259" key="1">
    <source>
        <dbReference type="Pfam" id="PF00005"/>
    </source>
</evidence>
<dbReference type="InterPro" id="IPR027417">
    <property type="entry name" value="P-loop_NTPase"/>
</dbReference>
<comment type="caution">
    <text evidence="2">The sequence shown here is derived from an EMBL/GenBank/DDBJ whole genome shotgun (WGS) entry which is preliminary data.</text>
</comment>
<proteinExistence type="predicted"/>
<organism evidence="2 3">
    <name type="scientific">Armillaria borealis</name>
    <dbReference type="NCBI Taxonomy" id="47425"/>
    <lineage>
        <taxon>Eukaryota</taxon>
        <taxon>Fungi</taxon>
        <taxon>Dikarya</taxon>
        <taxon>Basidiomycota</taxon>
        <taxon>Agaricomycotina</taxon>
        <taxon>Agaricomycetes</taxon>
        <taxon>Agaricomycetidae</taxon>
        <taxon>Agaricales</taxon>
        <taxon>Marasmiineae</taxon>
        <taxon>Physalacriaceae</taxon>
        <taxon>Armillaria</taxon>
    </lineage>
</organism>
<dbReference type="InterPro" id="IPR003439">
    <property type="entry name" value="ABC_transporter-like_ATP-bd"/>
</dbReference>
<dbReference type="AlphaFoldDB" id="A0AA39MS85"/>
<accession>A0AA39MS85</accession>
<dbReference type="Proteomes" id="UP001175226">
    <property type="component" value="Unassembled WGS sequence"/>
</dbReference>
<dbReference type="SUPFAM" id="SSF52540">
    <property type="entry name" value="P-loop containing nucleoside triphosphate hydrolases"/>
    <property type="match status" value="1"/>
</dbReference>
<evidence type="ECO:0000313" key="3">
    <source>
        <dbReference type="Proteomes" id="UP001175226"/>
    </source>
</evidence>
<keyword evidence="3" id="KW-1185">Reference proteome</keyword>
<dbReference type="GO" id="GO:0005524">
    <property type="term" value="F:ATP binding"/>
    <property type="evidence" value="ECO:0007669"/>
    <property type="project" value="InterPro"/>
</dbReference>
<reference evidence="2" key="1">
    <citation type="submission" date="2023-06" db="EMBL/GenBank/DDBJ databases">
        <authorList>
            <consortium name="Lawrence Berkeley National Laboratory"/>
            <person name="Ahrendt S."/>
            <person name="Sahu N."/>
            <person name="Indic B."/>
            <person name="Wong-Bajracharya J."/>
            <person name="Merenyi Z."/>
            <person name="Ke H.-M."/>
            <person name="Monk M."/>
            <person name="Kocsube S."/>
            <person name="Drula E."/>
            <person name="Lipzen A."/>
            <person name="Balint B."/>
            <person name="Henrissat B."/>
            <person name="Andreopoulos B."/>
            <person name="Martin F.M."/>
            <person name="Harder C.B."/>
            <person name="Rigling D."/>
            <person name="Ford K.L."/>
            <person name="Foster G.D."/>
            <person name="Pangilinan J."/>
            <person name="Papanicolaou A."/>
            <person name="Barry K."/>
            <person name="LaButti K."/>
            <person name="Viragh M."/>
            <person name="Koriabine M."/>
            <person name="Yan M."/>
            <person name="Riley R."/>
            <person name="Champramary S."/>
            <person name="Plett K.L."/>
            <person name="Tsai I.J."/>
            <person name="Slot J."/>
            <person name="Sipos G."/>
            <person name="Plett J."/>
            <person name="Nagy L.G."/>
            <person name="Grigoriev I.V."/>
        </authorList>
    </citation>
    <scope>NUCLEOTIDE SEQUENCE</scope>
    <source>
        <strain evidence="2">FPL87.14</strain>
    </source>
</reference>
<sequence>MGHPGSGCTTMLKLANQRGEYHTFEGNVHSDSLSHCSKNYCGDIVYCPEDDVHFPTLTVEQTIKFAAKLRTLHHRL</sequence>
<gene>
    <name evidence="2" type="ORF">EV421DRAFT_1709186</name>
</gene>
<dbReference type="Pfam" id="PF00005">
    <property type="entry name" value="ABC_tran"/>
    <property type="match status" value="1"/>
</dbReference>
<dbReference type="EMBL" id="JAUEPT010000018">
    <property type="protein sequence ID" value="KAK0444707.1"/>
    <property type="molecule type" value="Genomic_DNA"/>
</dbReference>
<dbReference type="Gene3D" id="3.40.50.300">
    <property type="entry name" value="P-loop containing nucleotide triphosphate hydrolases"/>
    <property type="match status" value="1"/>
</dbReference>
<dbReference type="GO" id="GO:0016887">
    <property type="term" value="F:ATP hydrolysis activity"/>
    <property type="evidence" value="ECO:0007669"/>
    <property type="project" value="InterPro"/>
</dbReference>
<feature type="domain" description="ABC transporter" evidence="1">
    <location>
        <begin position="1"/>
        <end position="72"/>
    </location>
</feature>